<evidence type="ECO:0000313" key="2">
    <source>
        <dbReference type="Proteomes" id="UP000821845"/>
    </source>
</evidence>
<keyword evidence="2" id="KW-1185">Reference proteome</keyword>
<sequence>MTMLSFLAAAMGAALLSYVHSASIATTTDFASADQAVELEPRLAASNGGFEIWDRNLVPPGQGSEWGGRYDWERRTKYEYNHTVEVNTYSYQEGNLLSGWMIAVIVIVPLIVIITLVTISFCAYRACTRRKGYSYAYQAEPPPYPVDSGMRAVHTRCLLDAHARSPGHEIYTS</sequence>
<evidence type="ECO:0000313" key="1">
    <source>
        <dbReference type="EMBL" id="KAH6941242.1"/>
    </source>
</evidence>
<gene>
    <name evidence="1" type="ORF">HPB50_015148</name>
</gene>
<organism evidence="1 2">
    <name type="scientific">Hyalomma asiaticum</name>
    <name type="common">Tick</name>
    <dbReference type="NCBI Taxonomy" id="266040"/>
    <lineage>
        <taxon>Eukaryota</taxon>
        <taxon>Metazoa</taxon>
        <taxon>Ecdysozoa</taxon>
        <taxon>Arthropoda</taxon>
        <taxon>Chelicerata</taxon>
        <taxon>Arachnida</taxon>
        <taxon>Acari</taxon>
        <taxon>Parasitiformes</taxon>
        <taxon>Ixodida</taxon>
        <taxon>Ixodoidea</taxon>
        <taxon>Ixodidae</taxon>
        <taxon>Hyalomminae</taxon>
        <taxon>Hyalomma</taxon>
    </lineage>
</organism>
<dbReference type="Proteomes" id="UP000821845">
    <property type="component" value="Chromosome 11"/>
</dbReference>
<comment type="caution">
    <text evidence="1">The sequence shown here is derived from an EMBL/GenBank/DDBJ whole genome shotgun (WGS) entry which is preliminary data.</text>
</comment>
<proteinExistence type="predicted"/>
<reference evidence="1" key="1">
    <citation type="submission" date="2020-05" db="EMBL/GenBank/DDBJ databases">
        <title>Large-scale comparative analyses of tick genomes elucidate their genetic diversity and vector capacities.</title>
        <authorList>
            <person name="Jia N."/>
            <person name="Wang J."/>
            <person name="Shi W."/>
            <person name="Du L."/>
            <person name="Sun Y."/>
            <person name="Zhan W."/>
            <person name="Jiang J."/>
            <person name="Wang Q."/>
            <person name="Zhang B."/>
            <person name="Ji P."/>
            <person name="Sakyi L.B."/>
            <person name="Cui X."/>
            <person name="Yuan T."/>
            <person name="Jiang B."/>
            <person name="Yang W."/>
            <person name="Lam T.T.-Y."/>
            <person name="Chang Q."/>
            <person name="Ding S."/>
            <person name="Wang X."/>
            <person name="Zhu J."/>
            <person name="Ruan X."/>
            <person name="Zhao L."/>
            <person name="Wei J."/>
            <person name="Que T."/>
            <person name="Du C."/>
            <person name="Cheng J."/>
            <person name="Dai P."/>
            <person name="Han X."/>
            <person name="Huang E."/>
            <person name="Gao Y."/>
            <person name="Liu J."/>
            <person name="Shao H."/>
            <person name="Ye R."/>
            <person name="Li L."/>
            <person name="Wei W."/>
            <person name="Wang X."/>
            <person name="Wang C."/>
            <person name="Yang T."/>
            <person name="Huo Q."/>
            <person name="Li W."/>
            <person name="Guo W."/>
            <person name="Chen H."/>
            <person name="Zhou L."/>
            <person name="Ni X."/>
            <person name="Tian J."/>
            <person name="Zhou Y."/>
            <person name="Sheng Y."/>
            <person name="Liu T."/>
            <person name="Pan Y."/>
            <person name="Xia L."/>
            <person name="Li J."/>
            <person name="Zhao F."/>
            <person name="Cao W."/>
        </authorList>
    </citation>
    <scope>NUCLEOTIDE SEQUENCE</scope>
    <source>
        <strain evidence="1">Hyas-2018</strain>
    </source>
</reference>
<name>A0ACB7T767_HYAAI</name>
<accession>A0ACB7T767</accession>
<protein>
    <submittedName>
        <fullName evidence="1">Uncharacterized protein</fullName>
    </submittedName>
</protein>
<dbReference type="EMBL" id="CM023491">
    <property type="protein sequence ID" value="KAH6941242.1"/>
    <property type="molecule type" value="Genomic_DNA"/>
</dbReference>